<dbReference type="OrthoDB" id="272077at2759"/>
<proteinExistence type="predicted"/>
<protein>
    <submittedName>
        <fullName evidence="4">Kinase-like domain-containing protein</fullName>
    </submittedName>
</protein>
<evidence type="ECO:0000313" key="4">
    <source>
        <dbReference type="EMBL" id="RIA87873.1"/>
    </source>
</evidence>
<evidence type="ECO:0000256" key="2">
    <source>
        <dbReference type="ARBA" id="ARBA00022840"/>
    </source>
</evidence>
<comment type="caution">
    <text evidence="4">The sequence shown here is derived from an EMBL/GenBank/DDBJ whole genome shotgun (WGS) entry which is preliminary data.</text>
</comment>
<dbReference type="PANTHER" id="PTHR44329:SF298">
    <property type="entry name" value="MIXED LINEAGE KINASE DOMAIN-LIKE PROTEIN"/>
    <property type="match status" value="1"/>
</dbReference>
<dbReference type="GO" id="GO:0005524">
    <property type="term" value="F:ATP binding"/>
    <property type="evidence" value="ECO:0007669"/>
    <property type="project" value="UniProtKB-KW"/>
</dbReference>
<dbReference type="Gene3D" id="1.25.40.10">
    <property type="entry name" value="Tetratricopeptide repeat domain"/>
    <property type="match status" value="1"/>
</dbReference>
<dbReference type="EMBL" id="QKYT01000289">
    <property type="protein sequence ID" value="RIA87873.1"/>
    <property type="molecule type" value="Genomic_DNA"/>
</dbReference>
<dbReference type="Proteomes" id="UP000265703">
    <property type="component" value="Unassembled WGS sequence"/>
</dbReference>
<evidence type="ECO:0000259" key="3">
    <source>
        <dbReference type="PROSITE" id="PS50011"/>
    </source>
</evidence>
<dbReference type="InterPro" id="IPR006597">
    <property type="entry name" value="Sel1-like"/>
</dbReference>
<dbReference type="GO" id="GO:0004674">
    <property type="term" value="F:protein serine/threonine kinase activity"/>
    <property type="evidence" value="ECO:0007669"/>
    <property type="project" value="TreeGrafter"/>
</dbReference>
<dbReference type="InterPro" id="IPR000719">
    <property type="entry name" value="Prot_kinase_dom"/>
</dbReference>
<feature type="domain" description="Protein kinase" evidence="3">
    <location>
        <begin position="25"/>
        <end position="281"/>
    </location>
</feature>
<dbReference type="PANTHER" id="PTHR44329">
    <property type="entry name" value="SERINE/THREONINE-PROTEIN KINASE TNNI3K-RELATED"/>
    <property type="match status" value="1"/>
</dbReference>
<dbReference type="STRING" id="658196.A0A397SP15"/>
<gene>
    <name evidence="4" type="ORF">C1645_713642</name>
</gene>
<dbReference type="PROSITE" id="PS50011">
    <property type="entry name" value="PROTEIN_KINASE_DOM"/>
    <property type="match status" value="1"/>
</dbReference>
<dbReference type="SMART" id="SM00671">
    <property type="entry name" value="SEL1"/>
    <property type="match status" value="4"/>
</dbReference>
<keyword evidence="4" id="KW-0808">Transferase</keyword>
<keyword evidence="4" id="KW-0418">Kinase</keyword>
<evidence type="ECO:0000313" key="5">
    <source>
        <dbReference type="Proteomes" id="UP000265703"/>
    </source>
</evidence>
<keyword evidence="5" id="KW-1185">Reference proteome</keyword>
<evidence type="ECO:0000256" key="1">
    <source>
        <dbReference type="ARBA" id="ARBA00022741"/>
    </source>
</evidence>
<dbReference type="InterPro" id="IPR051681">
    <property type="entry name" value="Ser/Thr_Kinases-Pseudokinases"/>
</dbReference>
<dbReference type="InterPro" id="IPR011990">
    <property type="entry name" value="TPR-like_helical_dom_sf"/>
</dbReference>
<accession>A0A397SP15</accession>
<sequence length="578" mass="66982">MTSLNEWIETKVRDGDITYFEYDEFINLEKTGEGAFGTVKKADWRSGGIKIALKVLANNPSINEDNMNKFLKELKNLRKVSFHPNINQFYGISKEPLSNNYIMVLQYANQGNLREYLKNNFDSLQWKDKVRMALDITFGLKYLHSREIIHRDLHAKNILVHDHKLVIADLGLSKQLSNDITSNSMVYGMPAYVEPQCYKIDNYVRDKKSDIYSLGVLLWEITSGSPPFSRSPPYTISFKVASGSREQPIINTPLDYVNLYKKCWNDDPNLRPNIDDVYIVLKEMSSQLNTNTTDNHAVTLKLIENLNKLGINSDLVDQNSQSQQSQSSKSINDHNYDLTLSQFENQISTPLSLSSVALTKVDEKDSEISNMLNEIIRAYLYFNEIGKTKSFDFDKIFKKYESNSEKIFNYLINNSTIPFYEVMVGKFYNEGFGKKQDDDKAFDWYMKASQKQDTKGYGHFEVGYYYYVKANYEKSIENIQFAINCGLNRAYYFLAYLYKFGLGNQKANYFKAFELYEKSSKNGFILSQHELAECYKNGIGTQKNAREALKWYKEYKKNDGELDVSSKINNLEKELLKN</sequence>
<dbReference type="InterPro" id="IPR011009">
    <property type="entry name" value="Kinase-like_dom_sf"/>
</dbReference>
<dbReference type="InterPro" id="IPR001245">
    <property type="entry name" value="Ser-Thr/Tyr_kinase_cat_dom"/>
</dbReference>
<dbReference type="Pfam" id="PF08238">
    <property type="entry name" value="Sel1"/>
    <property type="match status" value="3"/>
</dbReference>
<reference evidence="4 5" key="1">
    <citation type="submission" date="2018-06" db="EMBL/GenBank/DDBJ databases">
        <title>Comparative genomics reveals the genomic features of Rhizophagus irregularis, R. cerebriforme, R. diaphanum and Gigaspora rosea, and their symbiotic lifestyle signature.</title>
        <authorList>
            <person name="Morin E."/>
            <person name="San Clemente H."/>
            <person name="Chen E.C.H."/>
            <person name="De La Providencia I."/>
            <person name="Hainaut M."/>
            <person name="Kuo A."/>
            <person name="Kohler A."/>
            <person name="Murat C."/>
            <person name="Tang N."/>
            <person name="Roy S."/>
            <person name="Loubradou J."/>
            <person name="Henrissat B."/>
            <person name="Grigoriev I.V."/>
            <person name="Corradi N."/>
            <person name="Roux C."/>
            <person name="Martin F.M."/>
        </authorList>
    </citation>
    <scope>NUCLEOTIDE SEQUENCE [LARGE SCALE GENOMIC DNA]</scope>
    <source>
        <strain evidence="4 5">DAOM 227022</strain>
    </source>
</reference>
<dbReference type="SUPFAM" id="SSF81901">
    <property type="entry name" value="HCP-like"/>
    <property type="match status" value="1"/>
</dbReference>
<dbReference type="PRINTS" id="PR00109">
    <property type="entry name" value="TYRKINASE"/>
</dbReference>
<dbReference type="SUPFAM" id="SSF56112">
    <property type="entry name" value="Protein kinase-like (PK-like)"/>
    <property type="match status" value="1"/>
</dbReference>
<name>A0A397SP15_9GLOM</name>
<organism evidence="4 5">
    <name type="scientific">Glomus cerebriforme</name>
    <dbReference type="NCBI Taxonomy" id="658196"/>
    <lineage>
        <taxon>Eukaryota</taxon>
        <taxon>Fungi</taxon>
        <taxon>Fungi incertae sedis</taxon>
        <taxon>Mucoromycota</taxon>
        <taxon>Glomeromycotina</taxon>
        <taxon>Glomeromycetes</taxon>
        <taxon>Glomerales</taxon>
        <taxon>Glomeraceae</taxon>
        <taxon>Glomus</taxon>
    </lineage>
</organism>
<dbReference type="AlphaFoldDB" id="A0A397SP15"/>
<keyword evidence="2" id="KW-0067">ATP-binding</keyword>
<keyword evidence="1" id="KW-0547">Nucleotide-binding</keyword>
<dbReference type="Pfam" id="PF07714">
    <property type="entry name" value="PK_Tyr_Ser-Thr"/>
    <property type="match status" value="1"/>
</dbReference>
<dbReference type="Gene3D" id="1.10.510.10">
    <property type="entry name" value="Transferase(Phosphotransferase) domain 1"/>
    <property type="match status" value="1"/>
</dbReference>